<dbReference type="Pfam" id="PF00358">
    <property type="entry name" value="PTS_EIIA_1"/>
    <property type="match status" value="1"/>
</dbReference>
<dbReference type="NCBIfam" id="TIGR00830">
    <property type="entry name" value="PTBA"/>
    <property type="match status" value="1"/>
</dbReference>
<protein>
    <recommendedName>
        <fullName evidence="14">PTS system sucrose-specific EIIBCA component</fullName>
        <ecNumber evidence="11">2.7.1.211</ecNumber>
    </recommendedName>
    <alternativeName>
        <fullName evidence="15">EIIBCA-Scr</fullName>
    </alternativeName>
</protein>
<dbReference type="Pfam" id="PF02378">
    <property type="entry name" value="PTS_EIIC"/>
    <property type="match status" value="1"/>
</dbReference>
<dbReference type="GO" id="GO:0009401">
    <property type="term" value="P:phosphoenolpyruvate-dependent sugar phosphotransferase system"/>
    <property type="evidence" value="ECO:0007669"/>
    <property type="project" value="UniProtKB-KW"/>
</dbReference>
<keyword evidence="8" id="KW-0418">Kinase</keyword>
<keyword evidence="5" id="KW-0808">Transferase</keyword>
<gene>
    <name evidence="21" type="ORF">SAMN04488525_101465</name>
</gene>
<dbReference type="SUPFAM" id="SSF55604">
    <property type="entry name" value="Glucose permease domain IIB"/>
    <property type="match status" value="1"/>
</dbReference>
<organism evidence="21 22">
    <name type="scientific">Trichococcus collinsii</name>
    <dbReference type="NCBI Taxonomy" id="157076"/>
    <lineage>
        <taxon>Bacteria</taxon>
        <taxon>Bacillati</taxon>
        <taxon>Bacillota</taxon>
        <taxon>Bacilli</taxon>
        <taxon>Lactobacillales</taxon>
        <taxon>Carnobacteriaceae</taxon>
        <taxon>Trichococcus</taxon>
    </lineage>
</organism>
<feature type="transmembrane region" description="Helical" evidence="17">
    <location>
        <begin position="284"/>
        <end position="307"/>
    </location>
</feature>
<evidence type="ECO:0000256" key="16">
    <source>
        <dbReference type="PROSITE-ProRule" id="PRU00421"/>
    </source>
</evidence>
<dbReference type="Gene3D" id="3.30.1360.60">
    <property type="entry name" value="Glucose permease domain IIB"/>
    <property type="match status" value="1"/>
</dbReference>
<keyword evidence="6" id="KW-0598">Phosphotransferase system</keyword>
<comment type="function">
    <text evidence="12">The phosphoenolpyruvate-dependent sugar phosphotransferase system (sugar PTS), a major carbohydrate active transport system, catalyzes the phosphorylation of incoming sugar substrates concomitantly with their translocation across the cell membrane. This system is involved in sucrose transport.</text>
</comment>
<evidence type="ECO:0000313" key="21">
    <source>
        <dbReference type="EMBL" id="SDZ87268.1"/>
    </source>
</evidence>
<evidence type="ECO:0000256" key="13">
    <source>
        <dbReference type="ARBA" id="ARBA00048931"/>
    </source>
</evidence>
<reference evidence="21 22" key="1">
    <citation type="submission" date="2016-10" db="EMBL/GenBank/DDBJ databases">
        <authorList>
            <person name="Varghese N."/>
            <person name="Submissions S."/>
        </authorList>
    </citation>
    <scope>NUCLEOTIDE SEQUENCE [LARGE SCALE GENOMIC DNA]</scope>
    <source>
        <strain evidence="21 22">DSM 14526</strain>
    </source>
</reference>
<dbReference type="RefSeq" id="WP_086984944.1">
    <property type="nucleotide sequence ID" value="NZ_FJNA01000001.1"/>
</dbReference>
<evidence type="ECO:0000256" key="14">
    <source>
        <dbReference type="ARBA" id="ARBA00074554"/>
    </source>
</evidence>
<proteinExistence type="predicted"/>
<evidence type="ECO:0000256" key="12">
    <source>
        <dbReference type="ARBA" id="ARBA00045139"/>
    </source>
</evidence>
<dbReference type="PROSITE" id="PS00371">
    <property type="entry name" value="PTS_EIIA_TYPE_1_HIS"/>
    <property type="match status" value="1"/>
</dbReference>
<keyword evidence="3" id="KW-1003">Cell membrane</keyword>
<dbReference type="PANTHER" id="PTHR30175:SF1">
    <property type="entry name" value="PTS SYSTEM ARBUTIN-, CELLOBIOSE-, AND SALICIN-SPECIFIC EIIBC COMPONENT-RELATED"/>
    <property type="match status" value="1"/>
</dbReference>
<comment type="catalytic activity">
    <reaction evidence="13">
        <text>N(pros)-phospho-L-histidyl-[protein](out) + sucrose = sucrose 6(G)-phosphate(in) + L-histidyl-[protein]</text>
        <dbReference type="Rhea" id="RHEA:49236"/>
        <dbReference type="Rhea" id="RHEA-COMP:9745"/>
        <dbReference type="Rhea" id="RHEA-COMP:9746"/>
        <dbReference type="ChEBI" id="CHEBI:17992"/>
        <dbReference type="ChEBI" id="CHEBI:29979"/>
        <dbReference type="ChEBI" id="CHEBI:64837"/>
        <dbReference type="ChEBI" id="CHEBI:91002"/>
        <dbReference type="EC" id="2.7.1.211"/>
    </reaction>
</comment>
<evidence type="ECO:0000256" key="2">
    <source>
        <dbReference type="ARBA" id="ARBA00022448"/>
    </source>
</evidence>
<dbReference type="EMBL" id="FNQH01000001">
    <property type="protein sequence ID" value="SDZ87268.1"/>
    <property type="molecule type" value="Genomic_DNA"/>
</dbReference>
<keyword evidence="2" id="KW-0813">Transport</keyword>
<dbReference type="GO" id="GO:0090589">
    <property type="term" value="F:protein-phosphocysteine-trehalose phosphotransferase system transporter activity"/>
    <property type="evidence" value="ECO:0007669"/>
    <property type="project" value="TreeGrafter"/>
</dbReference>
<keyword evidence="9 17" id="KW-1133">Transmembrane helix</keyword>
<evidence type="ECO:0000256" key="9">
    <source>
        <dbReference type="ARBA" id="ARBA00022989"/>
    </source>
</evidence>
<evidence type="ECO:0000256" key="5">
    <source>
        <dbReference type="ARBA" id="ARBA00022679"/>
    </source>
</evidence>
<dbReference type="GO" id="GO:0015771">
    <property type="term" value="P:trehalose transport"/>
    <property type="evidence" value="ECO:0007669"/>
    <property type="project" value="TreeGrafter"/>
</dbReference>
<dbReference type="GO" id="GO:0008982">
    <property type="term" value="F:protein-N(PI)-phosphohistidine-sugar phosphotransferase activity"/>
    <property type="evidence" value="ECO:0007669"/>
    <property type="project" value="InterPro"/>
</dbReference>
<evidence type="ECO:0000256" key="7">
    <source>
        <dbReference type="ARBA" id="ARBA00022692"/>
    </source>
</evidence>
<dbReference type="GO" id="GO:0005886">
    <property type="term" value="C:plasma membrane"/>
    <property type="evidence" value="ECO:0007669"/>
    <property type="project" value="UniProtKB-SubCell"/>
</dbReference>
<feature type="transmembrane region" description="Helical" evidence="17">
    <location>
        <begin position="143"/>
        <end position="162"/>
    </location>
</feature>
<evidence type="ECO:0000313" key="22">
    <source>
        <dbReference type="Proteomes" id="UP000199042"/>
    </source>
</evidence>
<dbReference type="InterPro" id="IPR001996">
    <property type="entry name" value="PTS_IIB_1"/>
</dbReference>
<feature type="transmembrane region" description="Helical" evidence="17">
    <location>
        <begin position="422"/>
        <end position="443"/>
    </location>
</feature>
<dbReference type="PROSITE" id="PS51098">
    <property type="entry name" value="PTS_EIIB_TYPE_1"/>
    <property type="match status" value="1"/>
</dbReference>
<dbReference type="AlphaFoldDB" id="A0AB37ZWP5"/>
<feature type="transmembrane region" description="Helical" evidence="17">
    <location>
        <begin position="381"/>
        <end position="402"/>
    </location>
</feature>
<evidence type="ECO:0000256" key="11">
    <source>
        <dbReference type="ARBA" id="ARBA00044053"/>
    </source>
</evidence>
<dbReference type="SUPFAM" id="SSF51261">
    <property type="entry name" value="Duplicated hybrid motif"/>
    <property type="match status" value="1"/>
</dbReference>
<dbReference type="FunFam" id="2.70.70.10:FF:000001">
    <property type="entry name" value="PTS system glucose-specific IIA component"/>
    <property type="match status" value="1"/>
</dbReference>
<evidence type="ECO:0000256" key="10">
    <source>
        <dbReference type="ARBA" id="ARBA00023136"/>
    </source>
</evidence>
<dbReference type="InterPro" id="IPR050558">
    <property type="entry name" value="PTS_Sugar-Specific_Components"/>
</dbReference>
<dbReference type="PANTHER" id="PTHR30175">
    <property type="entry name" value="PHOSPHOTRANSFERASE SYSTEM TRANSPORT PROTEIN"/>
    <property type="match status" value="1"/>
</dbReference>
<keyword evidence="22" id="KW-1185">Reference proteome</keyword>
<evidence type="ECO:0000256" key="6">
    <source>
        <dbReference type="ARBA" id="ARBA00022683"/>
    </source>
</evidence>
<dbReference type="InterPro" id="IPR011297">
    <property type="entry name" value="PTS_IIABC_b_glu"/>
</dbReference>
<feature type="transmembrane region" description="Helical" evidence="17">
    <location>
        <begin position="113"/>
        <end position="136"/>
    </location>
</feature>
<dbReference type="Gene3D" id="2.70.70.10">
    <property type="entry name" value="Glucose Permease (Domain IIA)"/>
    <property type="match status" value="1"/>
</dbReference>
<feature type="domain" description="PTS EIIB type-1" evidence="19">
    <location>
        <begin position="4"/>
        <end position="86"/>
    </location>
</feature>
<evidence type="ECO:0000256" key="15">
    <source>
        <dbReference type="ARBA" id="ARBA00081008"/>
    </source>
</evidence>
<evidence type="ECO:0000259" key="19">
    <source>
        <dbReference type="PROSITE" id="PS51098"/>
    </source>
</evidence>
<dbReference type="FunFam" id="3.30.1360.60:FF:000001">
    <property type="entry name" value="PTS system glucose-specific IIBC component PtsG"/>
    <property type="match status" value="1"/>
</dbReference>
<comment type="subcellular location">
    <subcellularLocation>
        <location evidence="1">Cell membrane</location>
        <topology evidence="1">Multi-pass membrane protein</topology>
    </subcellularLocation>
</comment>
<dbReference type="CDD" id="cd00212">
    <property type="entry name" value="PTS_IIB_glc"/>
    <property type="match status" value="1"/>
</dbReference>
<dbReference type="GO" id="GO:0016301">
    <property type="term" value="F:kinase activity"/>
    <property type="evidence" value="ECO:0007669"/>
    <property type="project" value="UniProtKB-KW"/>
</dbReference>
<evidence type="ECO:0000256" key="4">
    <source>
        <dbReference type="ARBA" id="ARBA00022597"/>
    </source>
</evidence>
<comment type="caution">
    <text evidence="21">The sequence shown here is derived from an EMBL/GenBank/DDBJ whole genome shotgun (WGS) entry which is preliminary data.</text>
</comment>
<accession>A0AB37ZWP5</accession>
<feature type="transmembrane region" description="Helical" evidence="17">
    <location>
        <begin position="174"/>
        <end position="193"/>
    </location>
</feature>
<dbReference type="InterPro" id="IPR013013">
    <property type="entry name" value="PTS_EIIC_1"/>
</dbReference>
<dbReference type="InterPro" id="IPR001127">
    <property type="entry name" value="PTS_EIIA_1_perm"/>
</dbReference>
<evidence type="ECO:0000259" key="20">
    <source>
        <dbReference type="PROSITE" id="PS51103"/>
    </source>
</evidence>
<dbReference type="InterPro" id="IPR036878">
    <property type="entry name" value="Glu_permease_IIB"/>
</dbReference>
<dbReference type="PROSITE" id="PS01035">
    <property type="entry name" value="PTS_EIIB_TYPE_1_CYS"/>
    <property type="match status" value="1"/>
</dbReference>
<evidence type="ECO:0000256" key="1">
    <source>
        <dbReference type="ARBA" id="ARBA00004651"/>
    </source>
</evidence>
<dbReference type="EC" id="2.7.1.211" evidence="11"/>
<dbReference type="InterPro" id="IPR018113">
    <property type="entry name" value="PTrfase_EIIB_Cys"/>
</dbReference>
<evidence type="ECO:0000256" key="3">
    <source>
        <dbReference type="ARBA" id="ARBA00022475"/>
    </source>
</evidence>
<dbReference type="InterPro" id="IPR011055">
    <property type="entry name" value="Dup_hybrid_motif"/>
</dbReference>
<name>A0AB37ZWP5_9LACT</name>
<sequence>MNYTDTAKKILENLGGPANVQSLVHCATRLRFNLKDESLANDAAIENSVGVVGLVKGGGQYQVIIGPDVANVYREFQKLGVSSDSSQTKNESTGAKGILNTVLDYIAGSFTPVLPVITAGGMIQVVLSLLVTFKLISETSDTYLIFSQVSQAAFYFIPMYLGYSVAKKFRIDPFLGMLLAGVLLIPQMSTLLTQEGGITLLGFKLQAITYSSSVLPIFLGVWAMSYLDRVADKFIPNSLKFVLKPLVMIMIAVPLTLIVLGPLGFTVGNYLAMFLEFLQANLGWAAVLVMGAFSPVLVMAGMHYALFPMLMTAFATNGYDMLVVPGMLAANMAQAGAATAVALKTKSSVMKQLASSSAITALMGVTEPAMYGVNLRLKKPFVAVMIGGAAGGLYAGISGLKAYALVSSLVALPSYLASTTNFINAIVTCALGYGVAFAAAYVIGFEDIVDVEQQPVVTIDKSLVKEMNLASPVKGKIIDLMDVNDSAFSSLALGKGFAVIPSEGKVVSPVSGSISAIFPTKHAIGITTDEGIEILIHVGINTVQLGGKHFTNHVTMNEKITKGQLLIEFDLKAIQKDGYDTTTMVVITNTSQYLDVLAHQDDEKALTVVL</sequence>
<keyword evidence="4" id="KW-0762">Sugar transport</keyword>
<feature type="transmembrane region" description="Helical" evidence="17">
    <location>
        <begin position="322"/>
        <end position="343"/>
    </location>
</feature>
<feature type="transmembrane region" description="Helical" evidence="17">
    <location>
        <begin position="247"/>
        <end position="272"/>
    </location>
</feature>
<evidence type="ECO:0000256" key="8">
    <source>
        <dbReference type="ARBA" id="ARBA00022777"/>
    </source>
</evidence>
<dbReference type="Pfam" id="PF00367">
    <property type="entry name" value="PTS_EIIB"/>
    <property type="match status" value="1"/>
</dbReference>
<keyword evidence="7 17" id="KW-0812">Transmembrane</keyword>
<keyword evidence="10 17" id="KW-0472">Membrane</keyword>
<dbReference type="NCBIfam" id="TIGR01995">
    <property type="entry name" value="PTS-II-ABC-beta"/>
    <property type="match status" value="1"/>
</dbReference>
<feature type="active site" description="Phosphocysteine intermediate; for EIIB activity" evidence="16">
    <location>
        <position position="26"/>
    </location>
</feature>
<feature type="domain" description="PTS EIIC type-1" evidence="20">
    <location>
        <begin position="104"/>
        <end position="461"/>
    </location>
</feature>
<evidence type="ECO:0000256" key="17">
    <source>
        <dbReference type="SAM" id="Phobius"/>
    </source>
</evidence>
<dbReference type="PROSITE" id="PS51103">
    <property type="entry name" value="PTS_EIIC_TYPE_1"/>
    <property type="match status" value="1"/>
</dbReference>
<dbReference type="PROSITE" id="PS51093">
    <property type="entry name" value="PTS_EIIA_TYPE_1"/>
    <property type="match status" value="1"/>
</dbReference>
<dbReference type="Proteomes" id="UP000199042">
    <property type="component" value="Unassembled WGS sequence"/>
</dbReference>
<dbReference type="InterPro" id="IPR003352">
    <property type="entry name" value="PTS_EIIC"/>
</dbReference>
<evidence type="ECO:0000259" key="18">
    <source>
        <dbReference type="PROSITE" id="PS51093"/>
    </source>
</evidence>
<feature type="domain" description="PTS EIIA type-1" evidence="18">
    <location>
        <begin position="485"/>
        <end position="589"/>
    </location>
</feature>